<evidence type="ECO:0008006" key="3">
    <source>
        <dbReference type="Google" id="ProtNLM"/>
    </source>
</evidence>
<evidence type="ECO:0000313" key="1">
    <source>
        <dbReference type="EMBL" id="SEJ16046.1"/>
    </source>
</evidence>
<name>A0A1H6WJZ3_9BACT</name>
<dbReference type="Proteomes" id="UP000199532">
    <property type="component" value="Unassembled WGS sequence"/>
</dbReference>
<dbReference type="EMBL" id="FNXY01000005">
    <property type="protein sequence ID" value="SEJ16046.1"/>
    <property type="molecule type" value="Genomic_DNA"/>
</dbReference>
<dbReference type="AlphaFoldDB" id="A0A1H6WJZ3"/>
<accession>A0A1H6WJZ3</accession>
<gene>
    <name evidence="1" type="ORF">SAMN04487995_3535</name>
</gene>
<organism evidence="1 2">
    <name type="scientific">Dyadobacter koreensis</name>
    <dbReference type="NCBI Taxonomy" id="408657"/>
    <lineage>
        <taxon>Bacteria</taxon>
        <taxon>Pseudomonadati</taxon>
        <taxon>Bacteroidota</taxon>
        <taxon>Cytophagia</taxon>
        <taxon>Cytophagales</taxon>
        <taxon>Spirosomataceae</taxon>
        <taxon>Dyadobacter</taxon>
    </lineage>
</organism>
<keyword evidence="2" id="KW-1185">Reference proteome</keyword>
<evidence type="ECO:0000313" key="2">
    <source>
        <dbReference type="Proteomes" id="UP000199532"/>
    </source>
</evidence>
<protein>
    <recommendedName>
        <fullName evidence="3">Transposase</fullName>
    </recommendedName>
</protein>
<proteinExistence type="predicted"/>
<reference evidence="1 2" key="1">
    <citation type="submission" date="2016-10" db="EMBL/GenBank/DDBJ databases">
        <authorList>
            <person name="de Groot N.N."/>
        </authorList>
    </citation>
    <scope>NUCLEOTIDE SEQUENCE [LARGE SCALE GENOMIC DNA]</scope>
    <source>
        <strain evidence="1 2">DSM 19938</strain>
    </source>
</reference>
<sequence>MGIIEAIKMITMEEGIEKGIERGERSKTHEIARNMLLNTNFDSSKIAVLANCSESFVEEIKEDIRKN</sequence>
<dbReference type="RefSeq" id="WP_090337364.1">
    <property type="nucleotide sequence ID" value="NZ_FNXY01000005.1"/>
</dbReference>
<dbReference type="OrthoDB" id="179686at768503"/>